<evidence type="ECO:0000313" key="2">
    <source>
        <dbReference type="Proteomes" id="UP000249619"/>
    </source>
</evidence>
<organism evidence="1 2">
    <name type="scientific">Stemphylium lycopersici</name>
    <name type="common">Tomato gray leaf spot disease fungus</name>
    <name type="synonym">Thyrospora lycopersici</name>
    <dbReference type="NCBI Taxonomy" id="183478"/>
    <lineage>
        <taxon>Eukaryota</taxon>
        <taxon>Fungi</taxon>
        <taxon>Dikarya</taxon>
        <taxon>Ascomycota</taxon>
        <taxon>Pezizomycotina</taxon>
        <taxon>Dothideomycetes</taxon>
        <taxon>Pleosporomycetidae</taxon>
        <taxon>Pleosporales</taxon>
        <taxon>Pleosporineae</taxon>
        <taxon>Pleosporaceae</taxon>
        <taxon>Stemphylium</taxon>
    </lineage>
</organism>
<keyword evidence="2" id="KW-1185">Reference proteome</keyword>
<sequence>MQPKRIVYIVIWRDRPPASA</sequence>
<gene>
    <name evidence="1" type="ORF">DDE83_007191</name>
</gene>
<name>A0A364MWS6_STELY</name>
<evidence type="ECO:0000313" key="1">
    <source>
        <dbReference type="EMBL" id="RAR05877.1"/>
    </source>
</evidence>
<dbReference type="EMBL" id="QGDH01000125">
    <property type="protein sequence ID" value="RAR05877.1"/>
    <property type="molecule type" value="Genomic_DNA"/>
</dbReference>
<accession>A0A364MWS6</accession>
<comment type="caution">
    <text evidence="1">The sequence shown here is derived from an EMBL/GenBank/DDBJ whole genome shotgun (WGS) entry which is preliminary data.</text>
</comment>
<protein>
    <submittedName>
        <fullName evidence="1">Uncharacterized protein</fullName>
    </submittedName>
</protein>
<dbReference type="Proteomes" id="UP000249619">
    <property type="component" value="Unassembled WGS sequence"/>
</dbReference>
<reference evidence="2" key="1">
    <citation type="submission" date="2018-05" db="EMBL/GenBank/DDBJ databases">
        <title>Draft genome sequence of Stemphylium lycopersici strain CIDEFI 213.</title>
        <authorList>
            <person name="Medina R."/>
            <person name="Franco M.E.E."/>
            <person name="Lucentini C.G."/>
            <person name="Saparrat M.C.N."/>
            <person name="Balatti P.A."/>
        </authorList>
    </citation>
    <scope>NUCLEOTIDE SEQUENCE [LARGE SCALE GENOMIC DNA]</scope>
    <source>
        <strain evidence="2">CIDEFI 213</strain>
    </source>
</reference>
<dbReference type="AlphaFoldDB" id="A0A364MWS6"/>
<proteinExistence type="predicted"/>